<protein>
    <submittedName>
        <fullName evidence="3">Uncharacterized protein</fullName>
    </submittedName>
</protein>
<feature type="coiled-coil region" evidence="1">
    <location>
        <begin position="798"/>
        <end position="890"/>
    </location>
</feature>
<keyword evidence="1" id="KW-0175">Coiled coil</keyword>
<feature type="region of interest" description="Disordered" evidence="2">
    <location>
        <begin position="1317"/>
        <end position="1361"/>
    </location>
</feature>
<feature type="coiled-coil region" evidence="1">
    <location>
        <begin position="940"/>
        <end position="1108"/>
    </location>
</feature>
<name>A0A6G9HDP4_9VIRU</name>
<gene>
    <name evidence="3" type="primary">ORF56</name>
</gene>
<feature type="coiled-coil region" evidence="1">
    <location>
        <begin position="404"/>
        <end position="431"/>
    </location>
</feature>
<proteinExistence type="predicted"/>
<feature type="region of interest" description="Disordered" evidence="2">
    <location>
        <begin position="1113"/>
        <end position="1223"/>
    </location>
</feature>
<reference evidence="3" key="1">
    <citation type="journal article" date="2020" name="MBio">
        <title>A New Family of DNA Viruses Causing Disease in Crustaceans from Diverse Aquatic Biomes.</title>
        <authorList>
            <person name="Subramaniam K."/>
            <person name="Behringer D.C."/>
            <person name="Bojko J."/>
            <person name="Yutin N."/>
            <person name="Clark A.S."/>
            <person name="Bateman K.S."/>
            <person name="van Aerle R."/>
            <person name="Bass D."/>
            <person name="Kerr R.C."/>
            <person name="Koonin E.V."/>
            <person name="Stentiford G.D."/>
            <person name="Waltzek T.B."/>
        </authorList>
    </citation>
    <scope>NUCLEOTIDE SEQUENCE</scope>
</reference>
<feature type="region of interest" description="Disordered" evidence="2">
    <location>
        <begin position="494"/>
        <end position="515"/>
    </location>
</feature>
<evidence type="ECO:0000256" key="1">
    <source>
        <dbReference type="SAM" id="Coils"/>
    </source>
</evidence>
<feature type="compositionally biased region" description="Basic and acidic residues" evidence="2">
    <location>
        <begin position="1340"/>
        <end position="1351"/>
    </location>
</feature>
<evidence type="ECO:0000313" key="3">
    <source>
        <dbReference type="EMBL" id="QIQ08672.1"/>
    </source>
</evidence>
<feature type="compositionally biased region" description="Low complexity" evidence="2">
    <location>
        <begin position="1132"/>
        <end position="1142"/>
    </location>
</feature>
<feature type="compositionally biased region" description="Basic and acidic residues" evidence="2">
    <location>
        <begin position="1113"/>
        <end position="1127"/>
    </location>
</feature>
<sequence length="1361" mass="154846">MNVQRIVYHLFEGLELSAADIKNYNNRLILTVSYLINPNNAFRHDVETLLRKVSVSFSSKGEEERRRRRMENAYNAPDSMNATFLPVVLLFLGAYDNLNAFVQRLVFGRTVVFDEDMRQLCSKVLEEVYGGHETARGFIRRAGEIDDYLRRRGGGDEAAASAVASAREGAGGGEVGEDGFPTLRESGEEMEIDGDEHERQLKLFQQTFTVHNNVLLNYPFSYKGESGGGELQRLGGGGEPLALQYGRAAMGDLAAVEYRRSADEEERRVLEARLRDVDAQLSVANRDLQLCLEDTRRLKVRLDDQTTEKNRAIEKMKRAVAECEARNRELELDNKRKAEAASRIEPLNAELEKWKYLYDDSKRKEEFANGELQICRDNVGDLKVRLNAMYAECTAKSDADVSTQKKFEEYRREKEEAVDALKRNVLALENRIRVEYEPENERLKELLRRRRDDDDDDASAAAAAATRDNKTLVAEVALARDEAERARREAHAALAERDAAVERARRDADERHGKVLRDKNAEAALLRDELERTRREAIERHDKTLKDKNAEVALLRDELERTRREAIDSVDKALRDKNAEIALARDEAERARREAHAALAERDAVADRARREAASDADERHGKVLKDKNAEAALLRDELERTRREAIERHDKALKDKNAEIALSRDELERARREAHAALAERDAVADRAKQEAHAVLAERDAAVDRARREAHAAVERATQEGHAAVERAKQERDAVVAERDAVVAERDAAVAERDAAVDRTRREAHAAVDRTKQEAHAALAERDATADRTKREAHAALAERDAAVERAKQEARAALAERDAAVERAKREAIDTNERYDKVLRDKNAEVALARDEAERTRREAEHRYDRIVQEKNAEIDSLQNEVGKLRKNEYELANAVEQMKTHKYNDDVELKNREVELKERADRENKLAVELKDSVDRLSRARGENDKLKMAIEENERAKESFARKYKTDVDAFEVELEASRTALESAEERNAVLQKKVVDLESHLEERTKSDAYLKDFETLCNDQSGEIARLKRELRSEKNSNQSIKLDYTKKLKAIENEMEEARSAREHDAKSRDERMAEYAKILNERDGEIEALRGKLALLEAEALERSSERIQKLSDSERGKNYYRTTVSSSPSPSVDNGDGERDRAEKEKWRRRRRRKEEEELLNLPYGGKSSENKPGKKYNRAKVVVPPNVPMEKVKPYTKPFGRAASTGGGRSARISERDADRFLIGKGDYYDADADADAAAAAVAPPTGSISSYIYDKEPPFEAFDREGIDISEKLEGLEEVSKLMKGIRPEEQRLAIVTAAVSPRFMDDDSDEDMYRRTLKRRSRAENSFTDKRSKTRDGNNSEESSDEAL</sequence>
<evidence type="ECO:0000256" key="2">
    <source>
        <dbReference type="SAM" id="MobiDB-lite"/>
    </source>
</evidence>
<dbReference type="EMBL" id="MN604017">
    <property type="protein sequence ID" value="QIQ08672.1"/>
    <property type="molecule type" value="Genomic_DNA"/>
</dbReference>
<feature type="region of interest" description="Disordered" evidence="2">
    <location>
        <begin position="770"/>
        <end position="795"/>
    </location>
</feature>
<feature type="region of interest" description="Disordered" evidence="2">
    <location>
        <begin position="603"/>
        <end position="622"/>
    </location>
</feature>
<organism evidence="3">
    <name type="scientific">Panulirus argus virus 1</name>
    <dbReference type="NCBI Taxonomy" id="380624"/>
    <lineage>
        <taxon>Viruses</taxon>
    </lineage>
</organism>
<feature type="coiled-coil region" evidence="1">
    <location>
        <begin position="302"/>
        <end position="340"/>
    </location>
</feature>
<feature type="compositionally biased region" description="Basic and acidic residues" evidence="2">
    <location>
        <begin position="1146"/>
        <end position="1156"/>
    </location>
</feature>
<accession>A0A6G9HDP4</accession>